<accession>A0A1H9RJ39</accession>
<dbReference type="InterPro" id="IPR050313">
    <property type="entry name" value="Carb_Metab_HTH_regulators"/>
</dbReference>
<dbReference type="Gene3D" id="1.10.10.10">
    <property type="entry name" value="Winged helix-like DNA-binding domain superfamily/Winged helix DNA-binding domain"/>
    <property type="match status" value="1"/>
</dbReference>
<name>A0A1H9RJ39_9PSEU</name>
<dbReference type="Pfam" id="PF00455">
    <property type="entry name" value="DeoRC"/>
    <property type="match status" value="1"/>
</dbReference>
<gene>
    <name evidence="7" type="ORF">SAMN04488000_111133</name>
</gene>
<dbReference type="InterPro" id="IPR036388">
    <property type="entry name" value="WH-like_DNA-bd_sf"/>
</dbReference>
<dbReference type="InterPro" id="IPR001034">
    <property type="entry name" value="DeoR_HTH"/>
</dbReference>
<dbReference type="AlphaFoldDB" id="A0A1H9RJ39"/>
<protein>
    <recommendedName>
        <fullName evidence="1">Lactose phosphotransferase system repressor</fullName>
    </recommendedName>
</protein>
<dbReference type="EMBL" id="FOFV01000011">
    <property type="protein sequence ID" value="SER72555.1"/>
    <property type="molecule type" value="Genomic_DNA"/>
</dbReference>
<dbReference type="RefSeq" id="WP_089920547.1">
    <property type="nucleotide sequence ID" value="NZ_FOFV01000011.1"/>
</dbReference>
<organism evidence="7 8">
    <name type="scientific">Lentzea albida</name>
    <dbReference type="NCBI Taxonomy" id="65499"/>
    <lineage>
        <taxon>Bacteria</taxon>
        <taxon>Bacillati</taxon>
        <taxon>Actinomycetota</taxon>
        <taxon>Actinomycetes</taxon>
        <taxon>Pseudonocardiales</taxon>
        <taxon>Pseudonocardiaceae</taxon>
        <taxon>Lentzea</taxon>
    </lineage>
</organism>
<dbReference type="SMART" id="SM00420">
    <property type="entry name" value="HTH_DEOR"/>
    <property type="match status" value="1"/>
</dbReference>
<feature type="domain" description="HTH deoR-type" evidence="6">
    <location>
        <begin position="9"/>
        <end position="64"/>
    </location>
</feature>
<evidence type="ECO:0000256" key="3">
    <source>
        <dbReference type="ARBA" id="ARBA00023015"/>
    </source>
</evidence>
<keyword evidence="4" id="KW-0804">Transcription</keyword>
<evidence type="ECO:0000313" key="7">
    <source>
        <dbReference type="EMBL" id="SER72555.1"/>
    </source>
</evidence>
<reference evidence="8" key="1">
    <citation type="submission" date="2016-10" db="EMBL/GenBank/DDBJ databases">
        <authorList>
            <person name="Varghese N."/>
            <person name="Submissions S."/>
        </authorList>
    </citation>
    <scope>NUCLEOTIDE SEQUENCE [LARGE SCALE GENOMIC DNA]</scope>
    <source>
        <strain evidence="8">DSM 44437</strain>
    </source>
</reference>
<keyword evidence="2" id="KW-0678">Repressor</keyword>
<dbReference type="SUPFAM" id="SSF100950">
    <property type="entry name" value="NagB/RpiA/CoA transferase-like"/>
    <property type="match status" value="1"/>
</dbReference>
<evidence type="ECO:0000256" key="5">
    <source>
        <dbReference type="ARBA" id="ARBA00024937"/>
    </source>
</evidence>
<evidence type="ECO:0000259" key="6">
    <source>
        <dbReference type="PROSITE" id="PS51000"/>
    </source>
</evidence>
<evidence type="ECO:0000256" key="4">
    <source>
        <dbReference type="ARBA" id="ARBA00023163"/>
    </source>
</evidence>
<dbReference type="OrthoDB" id="2379772at2"/>
<keyword evidence="3" id="KW-0805">Transcription regulation</keyword>
<dbReference type="PROSITE" id="PS51000">
    <property type="entry name" value="HTH_DEOR_2"/>
    <property type="match status" value="1"/>
</dbReference>
<dbReference type="SUPFAM" id="SSF46785">
    <property type="entry name" value="Winged helix' DNA-binding domain"/>
    <property type="match status" value="1"/>
</dbReference>
<dbReference type="InterPro" id="IPR037171">
    <property type="entry name" value="NagB/RpiA_transferase-like"/>
</dbReference>
<proteinExistence type="predicted"/>
<comment type="function">
    <text evidence="5">Repressor of the lactose catabolism operon. Galactose-6-phosphate is the inducer.</text>
</comment>
<dbReference type="PANTHER" id="PTHR30363:SF4">
    <property type="entry name" value="GLYCEROL-3-PHOSPHATE REGULON REPRESSOR"/>
    <property type="match status" value="1"/>
</dbReference>
<dbReference type="GO" id="GO:0003700">
    <property type="term" value="F:DNA-binding transcription factor activity"/>
    <property type="evidence" value="ECO:0007669"/>
    <property type="project" value="InterPro"/>
</dbReference>
<dbReference type="Pfam" id="PF08220">
    <property type="entry name" value="HTH_DeoR"/>
    <property type="match status" value="1"/>
</dbReference>
<evidence type="ECO:0000256" key="2">
    <source>
        <dbReference type="ARBA" id="ARBA00022491"/>
    </source>
</evidence>
<evidence type="ECO:0000256" key="1">
    <source>
        <dbReference type="ARBA" id="ARBA00021390"/>
    </source>
</evidence>
<sequence length="252" mass="26740">MAGRPPSDRVRRQGQLLEIVTRADFVGIADLSRRLRVSEVTIRSDLRDLEAAGHVRRVWGGAQPAAHAAVQDRRSPGATAVMAAALLRSHDAVFLGAGRLSADVAAALTQRPDLTGVTVVTGDLPACEQFADHLDRFTVRVTGGTLHGEVLTPAPEDVRHDRVDLAFVPCHRVDSHGVAHLDEGQLAAVARWSTVSSGRTVLLAAADVLAATGGTPWLTLGEEHTLITAPPQDRRALERLRATGVQLLAAAS</sequence>
<evidence type="ECO:0000313" key="8">
    <source>
        <dbReference type="Proteomes" id="UP000199503"/>
    </source>
</evidence>
<dbReference type="InterPro" id="IPR036390">
    <property type="entry name" value="WH_DNA-bd_sf"/>
</dbReference>
<dbReference type="InterPro" id="IPR014036">
    <property type="entry name" value="DeoR-like_C"/>
</dbReference>
<dbReference type="SMART" id="SM01134">
    <property type="entry name" value="DeoRC"/>
    <property type="match status" value="1"/>
</dbReference>
<keyword evidence="8" id="KW-1185">Reference proteome</keyword>
<dbReference type="PANTHER" id="PTHR30363">
    <property type="entry name" value="HTH-TYPE TRANSCRIPTIONAL REGULATOR SRLR-RELATED"/>
    <property type="match status" value="1"/>
</dbReference>
<dbReference type="Proteomes" id="UP000199503">
    <property type="component" value="Unassembled WGS sequence"/>
</dbReference>
<dbReference type="STRING" id="65499.SAMN04488000_111133"/>